<reference evidence="3 4" key="1">
    <citation type="submission" date="2018-11" db="EMBL/GenBank/DDBJ databases">
        <title>Vibrio LJC006 sp. nov., isolated from seawater during the bloom of the enteromorpha.</title>
        <authorList>
            <person name="Liang J."/>
        </authorList>
    </citation>
    <scope>NUCLEOTIDE SEQUENCE [LARGE SCALE GENOMIC DNA]</scope>
    <source>
        <strain evidence="3 4">LJC006</strain>
    </source>
</reference>
<protein>
    <submittedName>
        <fullName evidence="3">VanZ family protein</fullName>
    </submittedName>
</protein>
<dbReference type="InterPro" id="IPR006976">
    <property type="entry name" value="VanZ-like"/>
</dbReference>
<dbReference type="RefSeq" id="WP_124937569.1">
    <property type="nucleotide sequence ID" value="NZ_RJVQ01000005.1"/>
</dbReference>
<keyword evidence="4" id="KW-1185">Reference proteome</keyword>
<evidence type="ECO:0000256" key="1">
    <source>
        <dbReference type="SAM" id="Phobius"/>
    </source>
</evidence>
<sequence length="121" mass="13602">MLNLFARLWLPLTLFIVGLITYLSLTPLDELPKVSGTDKLHHFIAYATLALPIAYARPRFWFIFILGFVGYSGLIEIIQPYVNRHGEWLDLLANSCGLTLGTLIAAAIRYVKIPDQPKLSS</sequence>
<keyword evidence="1" id="KW-0472">Membrane</keyword>
<feature type="transmembrane region" description="Helical" evidence="1">
    <location>
        <begin position="60"/>
        <end position="79"/>
    </location>
</feature>
<dbReference type="PANTHER" id="PTHR28008:SF1">
    <property type="entry name" value="DOMAIN PROTEIN, PUTATIVE (AFU_ORTHOLOGUE AFUA_3G10980)-RELATED"/>
    <property type="match status" value="1"/>
</dbReference>
<keyword evidence="1" id="KW-0812">Transmembrane</keyword>
<proteinExistence type="predicted"/>
<feature type="transmembrane region" description="Helical" evidence="1">
    <location>
        <begin position="91"/>
        <end position="111"/>
    </location>
</feature>
<feature type="domain" description="VanZ-like" evidence="2">
    <location>
        <begin position="37"/>
        <end position="107"/>
    </location>
</feature>
<accession>A0A3N9TGH2</accession>
<name>A0A3N9TGH2_9VIBR</name>
<dbReference type="EMBL" id="RJVQ01000005">
    <property type="protein sequence ID" value="RQW62575.1"/>
    <property type="molecule type" value="Genomic_DNA"/>
</dbReference>
<keyword evidence="1" id="KW-1133">Transmembrane helix</keyword>
<feature type="transmembrane region" description="Helical" evidence="1">
    <location>
        <begin position="6"/>
        <end position="25"/>
    </location>
</feature>
<dbReference type="Pfam" id="PF04892">
    <property type="entry name" value="VanZ"/>
    <property type="match status" value="1"/>
</dbReference>
<dbReference type="OrthoDB" id="582407at2"/>
<evidence type="ECO:0000259" key="2">
    <source>
        <dbReference type="Pfam" id="PF04892"/>
    </source>
</evidence>
<dbReference type="Proteomes" id="UP000281112">
    <property type="component" value="Unassembled WGS sequence"/>
</dbReference>
<gene>
    <name evidence="3" type="ORF">EES38_12675</name>
</gene>
<dbReference type="AlphaFoldDB" id="A0A3N9TGH2"/>
<evidence type="ECO:0000313" key="4">
    <source>
        <dbReference type="Proteomes" id="UP000281112"/>
    </source>
</evidence>
<evidence type="ECO:0000313" key="3">
    <source>
        <dbReference type="EMBL" id="RQW62575.1"/>
    </source>
</evidence>
<comment type="caution">
    <text evidence="3">The sequence shown here is derived from an EMBL/GenBank/DDBJ whole genome shotgun (WGS) entry which is preliminary data.</text>
</comment>
<dbReference type="PANTHER" id="PTHR28008">
    <property type="entry name" value="DOMAIN PROTEIN, PUTATIVE (AFU_ORTHOLOGUE AFUA_3G10980)-RELATED"/>
    <property type="match status" value="1"/>
</dbReference>
<organism evidence="3 4">
    <name type="scientific">Vibrio viridaestus</name>
    <dbReference type="NCBI Taxonomy" id="2487322"/>
    <lineage>
        <taxon>Bacteria</taxon>
        <taxon>Pseudomonadati</taxon>
        <taxon>Pseudomonadota</taxon>
        <taxon>Gammaproteobacteria</taxon>
        <taxon>Vibrionales</taxon>
        <taxon>Vibrionaceae</taxon>
        <taxon>Vibrio</taxon>
    </lineage>
</organism>